<sequence length="199" mass="22619">MQIRDEWRLCSSPSLASRDSDKRKDDLLKLVREIVGHNMKYNAEIEACDLLIEIERLDVLSEFVHCDDHARVCLYLISCSPLSPDPDNRTLIKTALDIYMKFGKNLEALRCGIWSIGEITALESQWKSLEIRGAKVKLKPVDRRRPVESVSMVFVENTGKQWTVVMKNIGIAGTGGSGKQWTIQSHKFQIRSSEAEAKQ</sequence>
<dbReference type="AlphaFoldDB" id="A0A0M3K3R6"/>
<dbReference type="WBParaSite" id="ASIM_0001560701-mRNA-1">
    <property type="protein sequence ID" value="ASIM_0001560701-mRNA-1"/>
    <property type="gene ID" value="ASIM_0001560701"/>
</dbReference>
<name>A0A0M3K3R6_ANISI</name>
<reference evidence="5" key="1">
    <citation type="submission" date="2017-02" db="UniProtKB">
        <authorList>
            <consortium name="WormBaseParasite"/>
        </authorList>
    </citation>
    <scope>IDENTIFICATION</scope>
</reference>
<dbReference type="Proteomes" id="UP000267096">
    <property type="component" value="Unassembled WGS sequence"/>
</dbReference>
<dbReference type="EMBL" id="UYRR01032054">
    <property type="protein sequence ID" value="VDK53947.1"/>
    <property type="molecule type" value="Genomic_DNA"/>
</dbReference>
<evidence type="ECO:0000256" key="1">
    <source>
        <dbReference type="ARBA" id="ARBA00022737"/>
    </source>
</evidence>
<evidence type="ECO:0000313" key="3">
    <source>
        <dbReference type="EMBL" id="VDK53947.1"/>
    </source>
</evidence>
<keyword evidence="1" id="KW-0677">Repeat</keyword>
<reference evidence="3 4" key="2">
    <citation type="submission" date="2018-11" db="EMBL/GenBank/DDBJ databases">
        <authorList>
            <consortium name="Pathogen Informatics"/>
        </authorList>
    </citation>
    <scope>NUCLEOTIDE SEQUENCE [LARGE SCALE GENOMIC DNA]</scope>
</reference>
<protein>
    <submittedName>
        <fullName evidence="5">26S proteasome non-ATPase regulatory subunit 2 (inferred by orthology to a human protein)</fullName>
    </submittedName>
</protein>
<dbReference type="GO" id="GO:0008540">
    <property type="term" value="C:proteasome regulatory particle, base subcomplex"/>
    <property type="evidence" value="ECO:0007669"/>
    <property type="project" value="TreeGrafter"/>
</dbReference>
<dbReference type="GO" id="GO:0005634">
    <property type="term" value="C:nucleus"/>
    <property type="evidence" value="ECO:0007669"/>
    <property type="project" value="TreeGrafter"/>
</dbReference>
<dbReference type="GO" id="GO:0034515">
    <property type="term" value="C:proteasome storage granule"/>
    <property type="evidence" value="ECO:0007669"/>
    <property type="project" value="TreeGrafter"/>
</dbReference>
<keyword evidence="4" id="KW-1185">Reference proteome</keyword>
<evidence type="ECO:0000313" key="5">
    <source>
        <dbReference type="WBParaSite" id="ASIM_0001560701-mRNA-1"/>
    </source>
</evidence>
<dbReference type="OrthoDB" id="5855240at2759"/>
<dbReference type="Pfam" id="PF17781">
    <property type="entry name" value="RPN1_RPN2_N"/>
    <property type="match status" value="1"/>
</dbReference>
<proteinExistence type="predicted"/>
<feature type="domain" description="RPN1 N-terminal" evidence="2">
    <location>
        <begin position="17"/>
        <end position="113"/>
    </location>
</feature>
<dbReference type="InterPro" id="IPR040892">
    <property type="entry name" value="RPN1_N"/>
</dbReference>
<dbReference type="PANTHER" id="PTHR10943">
    <property type="entry name" value="26S PROTEASOME NON-ATPASE REGULATORY SUBUNIT"/>
    <property type="match status" value="1"/>
</dbReference>
<evidence type="ECO:0000259" key="2">
    <source>
        <dbReference type="Pfam" id="PF17781"/>
    </source>
</evidence>
<dbReference type="PANTHER" id="PTHR10943:SF1">
    <property type="entry name" value="26S PROTEASOME NON-ATPASE REGULATORY SUBUNIT 2"/>
    <property type="match status" value="1"/>
</dbReference>
<organism evidence="5">
    <name type="scientific">Anisakis simplex</name>
    <name type="common">Herring worm</name>
    <dbReference type="NCBI Taxonomy" id="6269"/>
    <lineage>
        <taxon>Eukaryota</taxon>
        <taxon>Metazoa</taxon>
        <taxon>Ecdysozoa</taxon>
        <taxon>Nematoda</taxon>
        <taxon>Chromadorea</taxon>
        <taxon>Rhabditida</taxon>
        <taxon>Spirurina</taxon>
        <taxon>Ascaridomorpha</taxon>
        <taxon>Ascaridoidea</taxon>
        <taxon>Anisakidae</taxon>
        <taxon>Anisakis</taxon>
        <taxon>Anisakis simplex complex</taxon>
    </lineage>
</organism>
<evidence type="ECO:0000313" key="4">
    <source>
        <dbReference type="Proteomes" id="UP000267096"/>
    </source>
</evidence>
<gene>
    <name evidence="3" type="ORF">ASIM_LOCUS15014</name>
</gene>
<dbReference type="GO" id="GO:0043161">
    <property type="term" value="P:proteasome-mediated ubiquitin-dependent protein catabolic process"/>
    <property type="evidence" value="ECO:0007669"/>
    <property type="project" value="TreeGrafter"/>
</dbReference>
<accession>A0A0M3K3R6</accession>